<dbReference type="RefSeq" id="WP_269922916.1">
    <property type="nucleotide sequence ID" value="NZ_JAMKBI010000013.1"/>
</dbReference>
<evidence type="ECO:0000313" key="3">
    <source>
        <dbReference type="Proteomes" id="UP001152172"/>
    </source>
</evidence>
<protein>
    <submittedName>
        <fullName evidence="2">Uncharacterized protein</fullName>
    </submittedName>
</protein>
<accession>A0A9X3LBT5</accession>
<dbReference type="EMBL" id="JAMKBI010000013">
    <property type="protein sequence ID" value="MCZ8534835.1"/>
    <property type="molecule type" value="Genomic_DNA"/>
</dbReference>
<feature type="transmembrane region" description="Helical" evidence="1">
    <location>
        <begin position="28"/>
        <end position="49"/>
    </location>
</feature>
<feature type="transmembrane region" description="Helical" evidence="1">
    <location>
        <begin position="61"/>
        <end position="80"/>
    </location>
</feature>
<reference evidence="2" key="1">
    <citation type="submission" date="2022-05" db="EMBL/GenBank/DDBJ databases">
        <authorList>
            <person name="Colautti A."/>
            <person name="Iacumin L."/>
        </authorList>
    </citation>
    <scope>NUCLEOTIDE SEQUENCE</scope>
    <source>
        <strain evidence="2">DSM 30747</strain>
    </source>
</reference>
<keyword evidence="3" id="KW-1185">Reference proteome</keyword>
<name>A0A9X3LBT5_9BACI</name>
<dbReference type="AlphaFoldDB" id="A0A9X3LBT5"/>
<comment type="caution">
    <text evidence="2">The sequence shown here is derived from an EMBL/GenBank/DDBJ whole genome shotgun (WGS) entry which is preliminary data.</text>
</comment>
<feature type="transmembrane region" description="Helical" evidence="1">
    <location>
        <begin position="92"/>
        <end position="109"/>
    </location>
</feature>
<keyword evidence="1" id="KW-0472">Membrane</keyword>
<dbReference type="Proteomes" id="UP001152172">
    <property type="component" value="Unassembled WGS sequence"/>
</dbReference>
<evidence type="ECO:0000313" key="2">
    <source>
        <dbReference type="EMBL" id="MCZ8534835.1"/>
    </source>
</evidence>
<proteinExistence type="predicted"/>
<evidence type="ECO:0000256" key="1">
    <source>
        <dbReference type="SAM" id="Phobius"/>
    </source>
</evidence>
<gene>
    <name evidence="2" type="ORF">M9R61_16135</name>
</gene>
<sequence>MVIYITIILAFVLLQLVKETYPRIHSIVYTIYIFLFLTYIFTVLIIPYVSQYISVIPANLLPVFKLLLFSVVLLFLSKIIEELFLDYEYTSLASLFTFTTKAILLIVWLNHMQQFYDKFLSILGLLS</sequence>
<organism evidence="2 3">
    <name type="scientific">Psychrobacillus psychrodurans</name>
    <dbReference type="NCBI Taxonomy" id="126157"/>
    <lineage>
        <taxon>Bacteria</taxon>
        <taxon>Bacillati</taxon>
        <taxon>Bacillota</taxon>
        <taxon>Bacilli</taxon>
        <taxon>Bacillales</taxon>
        <taxon>Bacillaceae</taxon>
        <taxon>Psychrobacillus</taxon>
    </lineage>
</organism>
<keyword evidence="1" id="KW-1133">Transmembrane helix</keyword>
<keyword evidence="1" id="KW-0812">Transmembrane</keyword>